<protein>
    <submittedName>
        <fullName evidence="2">MaoC family dehydratase</fullName>
    </submittedName>
</protein>
<name>A0A8J7Y7Q4_9EURY</name>
<dbReference type="Proteomes" id="UP000766550">
    <property type="component" value="Unassembled WGS sequence"/>
</dbReference>
<dbReference type="SUPFAM" id="SSF54637">
    <property type="entry name" value="Thioesterase/thiol ester dehydrase-isomerase"/>
    <property type="match status" value="1"/>
</dbReference>
<dbReference type="Gene3D" id="3.10.129.10">
    <property type="entry name" value="Hotdog Thioesterase"/>
    <property type="match status" value="1"/>
</dbReference>
<evidence type="ECO:0000313" key="3">
    <source>
        <dbReference type="Proteomes" id="UP000766550"/>
    </source>
</evidence>
<gene>
    <name evidence="2" type="ORF">KTS45_18090</name>
</gene>
<dbReference type="RefSeq" id="WP_162318680.1">
    <property type="nucleotide sequence ID" value="NZ_JAHQXF010000003.1"/>
</dbReference>
<dbReference type="PANTHER" id="PTHR43664">
    <property type="entry name" value="MONOAMINE OXIDASE-RELATED"/>
    <property type="match status" value="1"/>
</dbReference>
<dbReference type="EMBL" id="JAHQXF010000003">
    <property type="protein sequence ID" value="MBV0926120.1"/>
    <property type="molecule type" value="Genomic_DNA"/>
</dbReference>
<dbReference type="AlphaFoldDB" id="A0A8J7Y7Q4"/>
<dbReference type="OrthoDB" id="209979at2157"/>
<proteinExistence type="predicted"/>
<dbReference type="Pfam" id="PF01575">
    <property type="entry name" value="MaoC_dehydratas"/>
    <property type="match status" value="1"/>
</dbReference>
<evidence type="ECO:0000259" key="1">
    <source>
        <dbReference type="Pfam" id="PF01575"/>
    </source>
</evidence>
<dbReference type="PANTHER" id="PTHR43664:SF1">
    <property type="entry name" value="BETA-METHYLMALYL-COA DEHYDRATASE"/>
    <property type="match status" value="1"/>
</dbReference>
<reference evidence="2 3" key="1">
    <citation type="submission" date="2021-06" db="EMBL/GenBank/DDBJ databases">
        <title>New haloarchaea isolates fom saline soil.</title>
        <authorList>
            <person name="Duran-Viseras A."/>
            <person name="Sanchez-Porro C.S."/>
            <person name="Ventosa A."/>
        </authorList>
    </citation>
    <scope>NUCLEOTIDE SEQUENCE [LARGE SCALE GENOMIC DNA]</scope>
    <source>
        <strain evidence="2 3">JCM 183640</strain>
    </source>
</reference>
<keyword evidence="3" id="KW-1185">Reference proteome</keyword>
<organism evidence="2 3">
    <name type="scientific">Haloarcula limicola</name>
    <dbReference type="NCBI Taxonomy" id="1429915"/>
    <lineage>
        <taxon>Archaea</taxon>
        <taxon>Methanobacteriati</taxon>
        <taxon>Methanobacteriota</taxon>
        <taxon>Stenosarchaea group</taxon>
        <taxon>Halobacteria</taxon>
        <taxon>Halobacteriales</taxon>
        <taxon>Haloarculaceae</taxon>
        <taxon>Haloarcula</taxon>
    </lineage>
</organism>
<sequence>MSAPSKDTHRYFEEIEEGETYSVEDARTITEADIVNFAGLSGDFHPLHMSETAADESDFGERIAHGNLVFSVAEALVADMNPRSFSYGYDSLRFVNPVPIGTTLSVHREVVETEEYNDSLGRVVYQYEVTDGEETLLVCEHITLVERRDAGA</sequence>
<accession>A0A8J7Y7Q4</accession>
<dbReference type="InterPro" id="IPR002539">
    <property type="entry name" value="MaoC-like_dom"/>
</dbReference>
<feature type="domain" description="MaoC-like" evidence="1">
    <location>
        <begin position="17"/>
        <end position="127"/>
    </location>
</feature>
<comment type="caution">
    <text evidence="2">The sequence shown here is derived from an EMBL/GenBank/DDBJ whole genome shotgun (WGS) entry which is preliminary data.</text>
</comment>
<dbReference type="InterPro" id="IPR029069">
    <property type="entry name" value="HotDog_dom_sf"/>
</dbReference>
<evidence type="ECO:0000313" key="2">
    <source>
        <dbReference type="EMBL" id="MBV0926120.1"/>
    </source>
</evidence>
<dbReference type="InterPro" id="IPR052342">
    <property type="entry name" value="MCH/BMMD"/>
</dbReference>